<accession>A0A9D4DZW2</accession>
<organism evidence="4 5">
    <name type="scientific">Dreissena polymorpha</name>
    <name type="common">Zebra mussel</name>
    <name type="synonym">Mytilus polymorpha</name>
    <dbReference type="NCBI Taxonomy" id="45954"/>
    <lineage>
        <taxon>Eukaryota</taxon>
        <taxon>Metazoa</taxon>
        <taxon>Spiralia</taxon>
        <taxon>Lophotrochozoa</taxon>
        <taxon>Mollusca</taxon>
        <taxon>Bivalvia</taxon>
        <taxon>Autobranchia</taxon>
        <taxon>Heteroconchia</taxon>
        <taxon>Euheterodonta</taxon>
        <taxon>Imparidentia</taxon>
        <taxon>Neoheterodontei</taxon>
        <taxon>Myida</taxon>
        <taxon>Dreissenoidea</taxon>
        <taxon>Dreissenidae</taxon>
        <taxon>Dreissena</taxon>
    </lineage>
</organism>
<dbReference type="SUPFAM" id="SSF52540">
    <property type="entry name" value="P-loop containing nucleoside triphosphate hydrolases"/>
    <property type="match status" value="1"/>
</dbReference>
<proteinExistence type="predicted"/>
<reference evidence="4" key="1">
    <citation type="journal article" date="2019" name="bioRxiv">
        <title>The Genome of the Zebra Mussel, Dreissena polymorpha: A Resource for Invasive Species Research.</title>
        <authorList>
            <person name="McCartney M.A."/>
            <person name="Auch B."/>
            <person name="Kono T."/>
            <person name="Mallez S."/>
            <person name="Zhang Y."/>
            <person name="Obille A."/>
            <person name="Becker A."/>
            <person name="Abrahante J.E."/>
            <person name="Garbe J."/>
            <person name="Badalamenti J.P."/>
            <person name="Herman A."/>
            <person name="Mangelson H."/>
            <person name="Liachko I."/>
            <person name="Sullivan S."/>
            <person name="Sone E.D."/>
            <person name="Koren S."/>
            <person name="Silverstein K.A.T."/>
            <person name="Beckman K.B."/>
            <person name="Gohl D.M."/>
        </authorList>
    </citation>
    <scope>NUCLEOTIDE SEQUENCE</scope>
    <source>
        <strain evidence="4">Duluth1</strain>
        <tissue evidence="4">Whole animal</tissue>
    </source>
</reference>
<protein>
    <recommendedName>
        <fullName evidence="3">NACHT domain-containing protein</fullName>
    </recommendedName>
</protein>
<sequence>MTMAANTKIFADEETNNWFKACIALTVTKTGLTNFIENTIKKVHAPFGSSCGQCSIEFPKCQTCVKVKLGIESCHRFKRPSWKNTKAQGWKSNWWQIAKCYLPPTGYAGVSSVQESDFNAVINIILNCKDFQNHLCSSWLLPLPPNPQCPLEKVRQIGRDVRHSATCKTTVAELQYYFKTLTNLLADSKCLARDPDANKAVIMLTDLQNDRLPLTEFGNLIQDFKQAIERIKDATEQEFSEKLKQTLEEGLNKIKEALKDVEQVIQQANSEITAKMTDATSQIEHKKGESVQILYDRAEYCKQKIVAETETLIKSSVQLIKDESKDSVEVIQRKMTEATSQIEEKKGESVQTLYDRAEYCKQKIVAEMETLTKSSVQLIKDLTNDSIECIQQTDNDKAKDDYKDNAEEERSKSNIQARNQNEKEEYERGVAEMLKILKTHYKRKLSNLTFSPLNDSVAAPLDDFYMQPNIQLMKKDKGCFIKTGTQILLYKNLFSKDSKLNQQTFIQGEAGSGKSTFLARLVMDWCDSPKRSDNFFQDLKTLKDYKFIFLVTLRNSVQEFNIEEIIKQQVIDSLYGKEDCEKAYKLLNEIMKQEHCLILLDGLDEWTGPGNDHNLPELKALHYTESRCDLLITTRPWKLADGKIKDSEIDILLQLEGIKYPFKLSKCILRRKYQDENVLKAKNSAFTKYIQKQKLKELLQSPMMLSVIVCWHDEGERKLISKCEIYSSLIDSLLKKVSNEEGYFEDQRFNCFAETQYIQPNIHHVNQIAEAAFRLLFSDIQEKSLVFGAKDLKLEDAQRKFALKAGILTKAKTSSLARSSSTFSFFHKSIQEFLAAYYIACNEKVINETIAGYFEQYDKSYLAMTQLFIFLCGVSISAGNALSDLMNKSNVKYNSHGNTLYQDCVFAGYREAVANNRQSTGSINLRLTCFIINDISLDLQNLWNMNVSNVMSLTMRLPSVHRVYTGFKIDLSLCHKLKSLQLEGPGIELK</sequence>
<feature type="domain" description="NACHT" evidence="3">
    <location>
        <begin position="502"/>
        <end position="636"/>
    </location>
</feature>
<dbReference type="PANTHER" id="PTHR46312">
    <property type="entry name" value="NACHT DOMAIN-CONTAINING PROTEIN"/>
    <property type="match status" value="1"/>
</dbReference>
<evidence type="ECO:0000313" key="5">
    <source>
        <dbReference type="Proteomes" id="UP000828390"/>
    </source>
</evidence>
<keyword evidence="1" id="KW-0175">Coiled coil</keyword>
<dbReference type="InterPro" id="IPR007111">
    <property type="entry name" value="NACHT_NTPase"/>
</dbReference>
<feature type="non-terminal residue" evidence="4">
    <location>
        <position position="990"/>
    </location>
</feature>
<name>A0A9D4DZW2_DREPO</name>
<reference evidence="4" key="2">
    <citation type="submission" date="2020-11" db="EMBL/GenBank/DDBJ databases">
        <authorList>
            <person name="McCartney M.A."/>
            <person name="Auch B."/>
            <person name="Kono T."/>
            <person name="Mallez S."/>
            <person name="Becker A."/>
            <person name="Gohl D.M."/>
            <person name="Silverstein K.A.T."/>
            <person name="Koren S."/>
            <person name="Bechman K.B."/>
            <person name="Herman A."/>
            <person name="Abrahante J.E."/>
            <person name="Garbe J."/>
        </authorList>
    </citation>
    <scope>NUCLEOTIDE SEQUENCE</scope>
    <source>
        <strain evidence="4">Duluth1</strain>
        <tissue evidence="4">Whole animal</tissue>
    </source>
</reference>
<dbReference type="Proteomes" id="UP000828390">
    <property type="component" value="Unassembled WGS sequence"/>
</dbReference>
<keyword evidence="5" id="KW-1185">Reference proteome</keyword>
<feature type="compositionally biased region" description="Basic and acidic residues" evidence="2">
    <location>
        <begin position="394"/>
        <end position="412"/>
    </location>
</feature>
<gene>
    <name evidence="4" type="ORF">DPMN_171532</name>
</gene>
<feature type="coiled-coil region" evidence="1">
    <location>
        <begin position="240"/>
        <end position="271"/>
    </location>
</feature>
<evidence type="ECO:0000259" key="3">
    <source>
        <dbReference type="PROSITE" id="PS50837"/>
    </source>
</evidence>
<comment type="caution">
    <text evidence="4">The sequence shown here is derived from an EMBL/GenBank/DDBJ whole genome shotgun (WGS) entry which is preliminary data.</text>
</comment>
<dbReference type="Pfam" id="PF15112">
    <property type="entry name" value="DUF4559"/>
    <property type="match status" value="1"/>
</dbReference>
<dbReference type="Gene3D" id="3.40.50.300">
    <property type="entry name" value="P-loop containing nucleotide triphosphate hydrolases"/>
    <property type="match status" value="1"/>
</dbReference>
<dbReference type="PROSITE" id="PS50837">
    <property type="entry name" value="NACHT"/>
    <property type="match status" value="1"/>
</dbReference>
<dbReference type="AlphaFoldDB" id="A0A9D4DZW2"/>
<dbReference type="Pfam" id="PF05729">
    <property type="entry name" value="NACHT"/>
    <property type="match status" value="1"/>
</dbReference>
<dbReference type="PANTHER" id="PTHR46312:SF2">
    <property type="entry name" value="NUCLEOTIDE-BINDING OLIGOMERIZATION DOMAIN-CONTAINING PROTEIN 2-LIKE"/>
    <property type="match status" value="1"/>
</dbReference>
<evidence type="ECO:0000313" key="4">
    <source>
        <dbReference type="EMBL" id="KAH3770248.1"/>
    </source>
</evidence>
<evidence type="ECO:0000256" key="1">
    <source>
        <dbReference type="SAM" id="Coils"/>
    </source>
</evidence>
<dbReference type="InterPro" id="IPR027897">
    <property type="entry name" value="DUF4559"/>
</dbReference>
<feature type="region of interest" description="Disordered" evidence="2">
    <location>
        <begin position="393"/>
        <end position="424"/>
    </location>
</feature>
<dbReference type="InterPro" id="IPR027417">
    <property type="entry name" value="P-loop_NTPase"/>
</dbReference>
<evidence type="ECO:0000256" key="2">
    <source>
        <dbReference type="SAM" id="MobiDB-lite"/>
    </source>
</evidence>
<dbReference type="EMBL" id="JAIWYP010000009">
    <property type="protein sequence ID" value="KAH3770248.1"/>
    <property type="molecule type" value="Genomic_DNA"/>
</dbReference>